<dbReference type="PANTHER" id="PTHR28096:SF1">
    <property type="entry name" value="PROTEIN FAF1"/>
    <property type="match status" value="1"/>
</dbReference>
<dbReference type="AlphaFoldDB" id="S8BT13"/>
<proteinExistence type="predicted"/>
<feature type="compositionally biased region" description="Low complexity" evidence="1">
    <location>
        <begin position="74"/>
        <end position="87"/>
    </location>
</feature>
<feature type="compositionally biased region" description="Basic residues" evidence="1">
    <location>
        <begin position="54"/>
        <end position="63"/>
    </location>
</feature>
<comment type="caution">
    <text evidence="2">The sequence shown here is derived from an EMBL/GenBank/DDBJ whole genome shotgun (WGS) entry which is preliminary data.</text>
</comment>
<evidence type="ECO:0000313" key="2">
    <source>
        <dbReference type="EMBL" id="EPS42643.1"/>
    </source>
</evidence>
<name>S8BT13_DACHA</name>
<dbReference type="InterPro" id="IPR053030">
    <property type="entry name" value="Ribosomal_biogenesis_FAF1-like"/>
</dbReference>
<feature type="compositionally biased region" description="Polar residues" evidence="1">
    <location>
        <begin position="148"/>
        <end position="159"/>
    </location>
</feature>
<evidence type="ECO:0000313" key="3">
    <source>
        <dbReference type="Proteomes" id="UP000015100"/>
    </source>
</evidence>
<reference evidence="3" key="2">
    <citation type="submission" date="2013-04" db="EMBL/GenBank/DDBJ databases">
        <title>Genomic mechanisms accounting for the adaptation to parasitism in nematode-trapping fungi.</title>
        <authorList>
            <person name="Ahren D.G."/>
        </authorList>
    </citation>
    <scope>NUCLEOTIDE SEQUENCE [LARGE SCALE GENOMIC DNA]</scope>
    <source>
        <strain evidence="3">CBS 200.50</strain>
    </source>
</reference>
<gene>
    <name evidence="2" type="ORF">H072_3400</name>
</gene>
<dbReference type="GO" id="GO:0005730">
    <property type="term" value="C:nucleolus"/>
    <property type="evidence" value="ECO:0007669"/>
    <property type="project" value="TreeGrafter"/>
</dbReference>
<dbReference type="OrthoDB" id="5556956at2759"/>
<organism evidence="2 3">
    <name type="scientific">Dactylellina haptotyla (strain CBS 200.50)</name>
    <name type="common">Nematode-trapping fungus</name>
    <name type="synonym">Monacrosporium haptotylum</name>
    <dbReference type="NCBI Taxonomy" id="1284197"/>
    <lineage>
        <taxon>Eukaryota</taxon>
        <taxon>Fungi</taxon>
        <taxon>Dikarya</taxon>
        <taxon>Ascomycota</taxon>
        <taxon>Pezizomycotina</taxon>
        <taxon>Orbiliomycetes</taxon>
        <taxon>Orbiliales</taxon>
        <taxon>Orbiliaceae</taxon>
        <taxon>Dactylellina</taxon>
    </lineage>
</organism>
<dbReference type="InterPro" id="IPR027973">
    <property type="entry name" value="FSAF1-like"/>
</dbReference>
<dbReference type="OMA" id="FEAQFKP"/>
<accession>S8BT13</accession>
<feature type="region of interest" description="Disordered" evidence="1">
    <location>
        <begin position="267"/>
        <end position="293"/>
    </location>
</feature>
<dbReference type="Proteomes" id="UP000015100">
    <property type="component" value="Unassembled WGS sequence"/>
</dbReference>
<dbReference type="GO" id="GO:0000462">
    <property type="term" value="P:maturation of SSU-rRNA from tricistronic rRNA transcript (SSU-rRNA, 5.8S rRNA, LSU-rRNA)"/>
    <property type="evidence" value="ECO:0007669"/>
    <property type="project" value="TreeGrafter"/>
</dbReference>
<protein>
    <recommendedName>
        <fullName evidence="4">Protein FAF1</fullName>
    </recommendedName>
</protein>
<keyword evidence="3" id="KW-1185">Reference proteome</keyword>
<dbReference type="Pfam" id="PF15375">
    <property type="entry name" value="FSAF1"/>
    <property type="match status" value="1"/>
</dbReference>
<sequence length="310" mass="34364">MPSLKRKRGSETTASRAKEEDTSSSRDAIDAIFRRHFESKFGAVDITPVASKETKRKSKKISRKAQPEDDDESLSSNDNTNTLQVEDLNSEEEVEDEDEEMGDSEESGDDWEGFDEDDNTPAAREPEVVTYDFSRRGPPPTTKPSHRSFMTSKPPTSVNSTSTAKSKPKSAKDDKDDPSEVLNLKNDLALHRLLSESHLLDKETLTHSSGANRLKAVESRIQSLGGTPMQKLNGSDARIPMHIKKGMVKKQAMRVEKEKRIAKENGIVVAKTAKKKKERKRDSGVGNPSVGKFRKGALVLSKKDVLGMRA</sequence>
<feature type="compositionally biased region" description="Acidic residues" evidence="1">
    <location>
        <begin position="88"/>
        <end position="119"/>
    </location>
</feature>
<dbReference type="HOGENOM" id="CLU_054969_0_0_1"/>
<dbReference type="STRING" id="1284197.S8BT13"/>
<evidence type="ECO:0008006" key="4">
    <source>
        <dbReference type="Google" id="ProtNLM"/>
    </source>
</evidence>
<dbReference type="EMBL" id="AQGS01000107">
    <property type="protein sequence ID" value="EPS42643.1"/>
    <property type="molecule type" value="Genomic_DNA"/>
</dbReference>
<feature type="compositionally biased region" description="Basic and acidic residues" evidence="1">
    <location>
        <begin position="16"/>
        <end position="28"/>
    </location>
</feature>
<feature type="region of interest" description="Disordered" evidence="1">
    <location>
        <begin position="40"/>
        <end position="180"/>
    </location>
</feature>
<dbReference type="PANTHER" id="PTHR28096">
    <property type="entry name" value="PROTEIN FAF1"/>
    <property type="match status" value="1"/>
</dbReference>
<evidence type="ECO:0000256" key="1">
    <source>
        <dbReference type="SAM" id="MobiDB-lite"/>
    </source>
</evidence>
<dbReference type="eggNOG" id="ENOG502QVP1">
    <property type="taxonomic scope" value="Eukaryota"/>
</dbReference>
<feature type="region of interest" description="Disordered" evidence="1">
    <location>
        <begin position="1"/>
        <end position="28"/>
    </location>
</feature>
<reference evidence="2 3" key="1">
    <citation type="journal article" date="2013" name="PLoS Genet.">
        <title>Genomic mechanisms accounting for the adaptation to parasitism in nematode-trapping fungi.</title>
        <authorList>
            <person name="Meerupati T."/>
            <person name="Andersson K.M."/>
            <person name="Friman E."/>
            <person name="Kumar D."/>
            <person name="Tunlid A."/>
            <person name="Ahren D."/>
        </authorList>
    </citation>
    <scope>NUCLEOTIDE SEQUENCE [LARGE SCALE GENOMIC DNA]</scope>
    <source>
        <strain evidence="2 3">CBS 200.50</strain>
    </source>
</reference>